<evidence type="ECO:0000313" key="2">
    <source>
        <dbReference type="Proteomes" id="UP000061382"/>
    </source>
</evidence>
<keyword evidence="2" id="KW-1185">Reference proteome</keyword>
<evidence type="ECO:0000313" key="1">
    <source>
        <dbReference type="EMBL" id="ALJ00500.1"/>
    </source>
</evidence>
<sequence length="121" mass="13436">MSERLVPAAKYLTYTEAIGLYHALTQVGVVSLVKTCGPPSLPFGDGLYYQLQVQEQDLPTAQPVLDEFSQKQAKISIEPQTCPVCGSVYVWPEGNLSWWKKVIYAGTTVFKCRDCGHSFFA</sequence>
<dbReference type="EMBL" id="CP012643">
    <property type="protein sequence ID" value="ALJ00500.1"/>
    <property type="molecule type" value="Genomic_DNA"/>
</dbReference>
<dbReference type="KEGG" id="rti:DC20_17905"/>
<dbReference type="Proteomes" id="UP000061382">
    <property type="component" value="Chromosome"/>
</dbReference>
<accession>A0A0P0CV13</accession>
<proteinExistence type="predicted"/>
<dbReference type="PATRIC" id="fig|512763.3.peg.3936"/>
<protein>
    <submittedName>
        <fullName evidence="1">Uncharacterized protein</fullName>
    </submittedName>
</protein>
<dbReference type="STRING" id="512763.DC20_17905"/>
<organism evidence="1 2">
    <name type="scientific">Rufibacter tibetensis</name>
    <dbReference type="NCBI Taxonomy" id="512763"/>
    <lineage>
        <taxon>Bacteria</taxon>
        <taxon>Pseudomonadati</taxon>
        <taxon>Bacteroidota</taxon>
        <taxon>Cytophagia</taxon>
        <taxon>Cytophagales</taxon>
        <taxon>Hymenobacteraceae</taxon>
        <taxon>Rufibacter</taxon>
    </lineage>
</organism>
<reference evidence="1 2" key="1">
    <citation type="submission" date="2015-08" db="EMBL/GenBank/DDBJ databases">
        <title>Complete genome sequence of Rufibacter tibetensis strain 1351t, a radiation-resistant bacterium from tibet plateau.</title>
        <authorList>
            <person name="Dai J."/>
        </authorList>
    </citation>
    <scope>NUCLEOTIDE SEQUENCE [LARGE SCALE GENOMIC DNA]</scope>
    <source>
        <strain evidence="1 2">1351</strain>
    </source>
</reference>
<dbReference type="OrthoDB" id="894008at2"/>
<dbReference type="AlphaFoldDB" id="A0A0P0CV13"/>
<gene>
    <name evidence="1" type="ORF">DC20_17905</name>
</gene>
<name>A0A0P0CV13_9BACT</name>
<dbReference type="RefSeq" id="WP_062545082.1">
    <property type="nucleotide sequence ID" value="NZ_CP012643.1"/>
</dbReference>